<reference evidence="6 7" key="1">
    <citation type="submission" date="2018-05" db="EMBL/GenBank/DDBJ databases">
        <title>Genomic Encyclopedia of Type Strains, Phase IV (KMG-IV): sequencing the most valuable type-strain genomes for metagenomic binning, comparative biology and taxonomic classification.</title>
        <authorList>
            <person name="Goeker M."/>
        </authorList>
    </citation>
    <scope>NUCLEOTIDE SEQUENCE [LARGE SCALE GENOMIC DNA]</scope>
    <source>
        <strain evidence="6 7">DSM 16791</strain>
    </source>
</reference>
<dbReference type="Pfam" id="PF07731">
    <property type="entry name" value="Cu-oxidase_2"/>
    <property type="match status" value="1"/>
</dbReference>
<dbReference type="GO" id="GO:0005507">
    <property type="term" value="F:copper ion binding"/>
    <property type="evidence" value="ECO:0007669"/>
    <property type="project" value="InterPro"/>
</dbReference>
<dbReference type="CDD" id="cd13900">
    <property type="entry name" value="CuRO_3_Tth-MCO_like"/>
    <property type="match status" value="1"/>
</dbReference>
<evidence type="ECO:0000256" key="1">
    <source>
        <dbReference type="ARBA" id="ARBA00022723"/>
    </source>
</evidence>
<dbReference type="Pfam" id="PF07732">
    <property type="entry name" value="Cu-oxidase_3"/>
    <property type="match status" value="1"/>
</dbReference>
<gene>
    <name evidence="6" type="ORF">DFR52_10922</name>
</gene>
<dbReference type="OrthoDB" id="9757546at2"/>
<dbReference type="Gene3D" id="2.60.40.420">
    <property type="entry name" value="Cupredoxins - blue copper proteins"/>
    <property type="match status" value="3"/>
</dbReference>
<evidence type="ECO:0000256" key="2">
    <source>
        <dbReference type="ARBA" id="ARBA00023002"/>
    </source>
</evidence>
<evidence type="ECO:0000259" key="3">
    <source>
        <dbReference type="Pfam" id="PF00394"/>
    </source>
</evidence>
<feature type="domain" description="Plastocyanin-like" evidence="4">
    <location>
        <begin position="403"/>
        <end position="512"/>
    </location>
</feature>
<dbReference type="InterPro" id="IPR011707">
    <property type="entry name" value="Cu-oxidase-like_N"/>
</dbReference>
<dbReference type="Proteomes" id="UP000246352">
    <property type="component" value="Unassembled WGS sequence"/>
</dbReference>
<keyword evidence="7" id="KW-1185">Reference proteome</keyword>
<keyword evidence="2" id="KW-0560">Oxidoreductase</keyword>
<evidence type="ECO:0000313" key="6">
    <source>
        <dbReference type="EMBL" id="PWV95627.1"/>
    </source>
</evidence>
<evidence type="ECO:0000313" key="7">
    <source>
        <dbReference type="Proteomes" id="UP000246352"/>
    </source>
</evidence>
<proteinExistence type="predicted"/>
<dbReference type="InterPro" id="IPR011706">
    <property type="entry name" value="Cu-oxidase_C"/>
</dbReference>
<feature type="domain" description="Plastocyanin-like" evidence="3">
    <location>
        <begin position="243"/>
        <end position="329"/>
    </location>
</feature>
<dbReference type="SUPFAM" id="SSF49503">
    <property type="entry name" value="Cupredoxins"/>
    <property type="match status" value="3"/>
</dbReference>
<evidence type="ECO:0000259" key="5">
    <source>
        <dbReference type="Pfam" id="PF07732"/>
    </source>
</evidence>
<dbReference type="InterPro" id="IPR002355">
    <property type="entry name" value="Cu_oxidase_Cu_BS"/>
</dbReference>
<dbReference type="AlphaFoldDB" id="A0A317PHV2"/>
<dbReference type="InterPro" id="IPR008972">
    <property type="entry name" value="Cupredoxin"/>
</dbReference>
<dbReference type="PROSITE" id="PS00080">
    <property type="entry name" value="MULTICOPPER_OXIDASE2"/>
    <property type="match status" value="1"/>
</dbReference>
<organism evidence="6 7">
    <name type="scientific">Hoeflea marina</name>
    <dbReference type="NCBI Taxonomy" id="274592"/>
    <lineage>
        <taxon>Bacteria</taxon>
        <taxon>Pseudomonadati</taxon>
        <taxon>Pseudomonadota</taxon>
        <taxon>Alphaproteobacteria</taxon>
        <taxon>Hyphomicrobiales</taxon>
        <taxon>Rhizobiaceae</taxon>
        <taxon>Hoeflea</taxon>
    </lineage>
</organism>
<dbReference type="EMBL" id="QGTR01000009">
    <property type="protein sequence ID" value="PWV95627.1"/>
    <property type="molecule type" value="Genomic_DNA"/>
</dbReference>
<name>A0A317PHV2_9HYPH</name>
<dbReference type="InterPro" id="IPR045087">
    <property type="entry name" value="Cu-oxidase_fam"/>
</dbReference>
<accession>A0A317PHV2</accession>
<dbReference type="PANTHER" id="PTHR11709:SF518">
    <property type="entry name" value="MULTICOPPER OXIDASE"/>
    <property type="match status" value="1"/>
</dbReference>
<dbReference type="Pfam" id="PF00394">
    <property type="entry name" value="Cu-oxidase"/>
    <property type="match status" value="1"/>
</dbReference>
<feature type="domain" description="Plastocyanin-like" evidence="5">
    <location>
        <begin position="120"/>
        <end position="200"/>
    </location>
</feature>
<dbReference type="InterPro" id="IPR006311">
    <property type="entry name" value="TAT_signal"/>
</dbReference>
<keyword evidence="1" id="KW-0479">Metal-binding</keyword>
<sequence>MHALSRRIFLQRSATVALLGGGGLSLSSPRTAFAATSEVTPAVSPLGLDDDLANPAELRSVSGRLRAKLHMAVTEVELPSGPAKLRIFNGQLPGPTLRLSPGDTLEVAFENRMPPNPDTDQVVTNTPNRFNTTNVHYHGFHVSPRGNSDNVYLNIDPGQHFNYVVKIPQDHPAGNYWYHPHRHGSVAAQVASGAAGMAIIGGALDSVPEIAAMVERVMVVQAPVPGLEKLLTSEEPIWALDAERNFLINGNYRPRIYMREGEIQHWRVLHAGDAQFLPLTAEGLELHEVGRDGNPLPEAAQVDKVELAPGNRVNLLVKAPKVGTYELHRPAFSQGKQPLPDILLAEVIVLAADDSRVAADVPFGRDLPTGPLPKNSILTDITDEEITGRRQFILGVSEVKGFFHDTEFTINGKPFDPRRDDVVSKVGAVEEWTLVNTTPFPHPLHIHVNPFQLMDVNGVPDPRKPWLDTVPVPAAGTVRFRTRFTDFSGRYVMHCHILPHEDTGMMINVNIED</sequence>
<dbReference type="PANTHER" id="PTHR11709">
    <property type="entry name" value="MULTI-COPPER OXIDASE"/>
    <property type="match status" value="1"/>
</dbReference>
<dbReference type="GO" id="GO:0016491">
    <property type="term" value="F:oxidoreductase activity"/>
    <property type="evidence" value="ECO:0007669"/>
    <property type="project" value="UniProtKB-KW"/>
</dbReference>
<dbReference type="PROSITE" id="PS51318">
    <property type="entry name" value="TAT"/>
    <property type="match status" value="1"/>
</dbReference>
<evidence type="ECO:0000259" key="4">
    <source>
        <dbReference type="Pfam" id="PF07731"/>
    </source>
</evidence>
<dbReference type="CDD" id="cd13853">
    <property type="entry name" value="CuRO_1_Tth-MCO_like"/>
    <property type="match status" value="1"/>
</dbReference>
<protein>
    <submittedName>
        <fullName evidence="6">FtsP/CotA-like multicopper oxidase with cupredoxin domain</fullName>
    </submittedName>
</protein>
<dbReference type="RefSeq" id="WP_110034451.1">
    <property type="nucleotide sequence ID" value="NZ_QGTR01000009.1"/>
</dbReference>
<dbReference type="InterPro" id="IPR001117">
    <property type="entry name" value="Cu-oxidase_2nd"/>
</dbReference>
<comment type="caution">
    <text evidence="6">The sequence shown here is derived from an EMBL/GenBank/DDBJ whole genome shotgun (WGS) entry which is preliminary data.</text>
</comment>